<dbReference type="InterPro" id="IPR042284">
    <property type="entry name" value="AdoMetDC_N"/>
</dbReference>
<evidence type="ECO:0000256" key="9">
    <source>
        <dbReference type="ARBA" id="ARBA00023270"/>
    </source>
</evidence>
<dbReference type="InterPro" id="IPR017716">
    <property type="entry name" value="S-AdoMet_deCOase_pro-enz"/>
</dbReference>
<keyword evidence="6" id="KW-0620">Polyamine biosynthesis</keyword>
<dbReference type="PANTHER" id="PTHR33866:SF2">
    <property type="entry name" value="S-ADENOSYLMETHIONINE DECARBOXYLASE PROENZYME"/>
    <property type="match status" value="1"/>
</dbReference>
<evidence type="ECO:0000256" key="5">
    <source>
        <dbReference type="ARBA" id="ARBA00023066"/>
    </source>
</evidence>
<dbReference type="PANTHER" id="PTHR33866">
    <property type="entry name" value="S-ADENOSYLMETHIONINE DECARBOXYLASE PROENZYME"/>
    <property type="match status" value="1"/>
</dbReference>
<dbReference type="SUPFAM" id="SSF56276">
    <property type="entry name" value="S-adenosylmethionine decarboxylase"/>
    <property type="match status" value="1"/>
</dbReference>
<name>A0ABP3UYP3_9BURK</name>
<evidence type="ECO:0000256" key="4">
    <source>
        <dbReference type="ARBA" id="ARBA00022813"/>
    </source>
</evidence>
<keyword evidence="9" id="KW-0704">Schiff base</keyword>
<evidence type="ECO:0000313" key="12">
    <source>
        <dbReference type="Proteomes" id="UP001500279"/>
    </source>
</evidence>
<comment type="cofactor">
    <cofactor evidence="1">
        <name>pyruvate</name>
        <dbReference type="ChEBI" id="CHEBI:15361"/>
    </cofactor>
</comment>
<dbReference type="Pfam" id="PF02675">
    <property type="entry name" value="AdoMet_dc"/>
    <property type="match status" value="1"/>
</dbReference>
<dbReference type="Gene3D" id="3.30.160.750">
    <property type="match status" value="1"/>
</dbReference>
<keyword evidence="5" id="KW-0745">Spermidine biosynthesis</keyword>
<keyword evidence="8" id="KW-0456">Lyase</keyword>
<accession>A0ABP3UYP3</accession>
<keyword evidence="7" id="KW-0865">Zymogen</keyword>
<comment type="caution">
    <text evidence="11">The sequence shown here is derived from an EMBL/GenBank/DDBJ whole genome shotgun (WGS) entry which is preliminary data.</text>
</comment>
<reference evidence="12" key="1">
    <citation type="journal article" date="2019" name="Int. J. Syst. Evol. Microbiol.">
        <title>The Global Catalogue of Microorganisms (GCM) 10K type strain sequencing project: providing services to taxonomists for standard genome sequencing and annotation.</title>
        <authorList>
            <consortium name="The Broad Institute Genomics Platform"/>
            <consortium name="The Broad Institute Genome Sequencing Center for Infectious Disease"/>
            <person name="Wu L."/>
            <person name="Ma J."/>
        </authorList>
    </citation>
    <scope>NUCLEOTIDE SEQUENCE [LARGE SCALE GENOMIC DNA]</scope>
    <source>
        <strain evidence="12">JCM 15503</strain>
    </source>
</reference>
<evidence type="ECO:0000256" key="6">
    <source>
        <dbReference type="ARBA" id="ARBA00023115"/>
    </source>
</evidence>
<sequence>MHGLHLTADLRGCPASAAAMTDPDTLRAHCRAAVLAAGLQPVGELFHRFTPLPESTAPPGVTGVVLLAESHLAVHTWPELGAVTLDVYVCNLGQDNSARAEALMAALIVVFQPAQQALQRLHRGDAR</sequence>
<organism evidence="11 12">
    <name type="scientific">Ideonella azotifigens</name>
    <dbReference type="NCBI Taxonomy" id="513160"/>
    <lineage>
        <taxon>Bacteria</taxon>
        <taxon>Pseudomonadati</taxon>
        <taxon>Pseudomonadota</taxon>
        <taxon>Betaproteobacteria</taxon>
        <taxon>Burkholderiales</taxon>
        <taxon>Sphaerotilaceae</taxon>
        <taxon>Ideonella</taxon>
    </lineage>
</organism>
<dbReference type="InterPro" id="IPR003826">
    <property type="entry name" value="AdoMetDC_fam_prok"/>
</dbReference>
<evidence type="ECO:0000256" key="3">
    <source>
        <dbReference type="ARBA" id="ARBA00022793"/>
    </source>
</evidence>
<dbReference type="Gene3D" id="3.30.360.110">
    <property type="entry name" value="S-adenosylmethionine decarboxylase domain"/>
    <property type="match status" value="1"/>
</dbReference>
<keyword evidence="4" id="KW-0068">Autocatalytic cleavage</keyword>
<evidence type="ECO:0000256" key="1">
    <source>
        <dbReference type="ARBA" id="ARBA00001928"/>
    </source>
</evidence>
<dbReference type="RefSeq" id="WP_141289119.1">
    <property type="nucleotide sequence ID" value="NZ_BAAAEW010000004.1"/>
</dbReference>
<protein>
    <submittedName>
        <fullName evidence="11">Adenosylmethionine decarboxylase</fullName>
    </submittedName>
</protein>
<evidence type="ECO:0000256" key="2">
    <source>
        <dbReference type="ARBA" id="ARBA00022691"/>
    </source>
</evidence>
<proteinExistence type="predicted"/>
<keyword evidence="3" id="KW-0210">Decarboxylase</keyword>
<dbReference type="InterPro" id="IPR016067">
    <property type="entry name" value="S-AdoMet_deCO2ase_core"/>
</dbReference>
<evidence type="ECO:0000256" key="8">
    <source>
        <dbReference type="ARBA" id="ARBA00023239"/>
    </source>
</evidence>
<dbReference type="InterPro" id="IPR042286">
    <property type="entry name" value="AdoMetDC_C"/>
</dbReference>
<keyword evidence="10" id="KW-0670">Pyruvate</keyword>
<keyword evidence="12" id="KW-1185">Reference proteome</keyword>
<evidence type="ECO:0000313" key="11">
    <source>
        <dbReference type="EMBL" id="GAA0742195.1"/>
    </source>
</evidence>
<evidence type="ECO:0000256" key="10">
    <source>
        <dbReference type="ARBA" id="ARBA00023317"/>
    </source>
</evidence>
<dbReference type="EMBL" id="BAAAEW010000004">
    <property type="protein sequence ID" value="GAA0742195.1"/>
    <property type="molecule type" value="Genomic_DNA"/>
</dbReference>
<keyword evidence="2" id="KW-0949">S-adenosyl-L-methionine</keyword>
<evidence type="ECO:0000256" key="7">
    <source>
        <dbReference type="ARBA" id="ARBA00023145"/>
    </source>
</evidence>
<dbReference type="Proteomes" id="UP001500279">
    <property type="component" value="Unassembled WGS sequence"/>
</dbReference>
<gene>
    <name evidence="11" type="primary">speD</name>
    <name evidence="11" type="ORF">GCM10009107_05450</name>
</gene>
<dbReference type="NCBIfam" id="TIGR03330">
    <property type="entry name" value="SAM_DCase_Bsu"/>
    <property type="match status" value="1"/>
</dbReference>